<evidence type="ECO:0000313" key="1">
    <source>
        <dbReference type="EMBL" id="GAA4463253.1"/>
    </source>
</evidence>
<sequence>MQMAVANPFEPLRLPADLSPGHLPMATVCRAGECVPPEGLLQRYPADQPDDLIFLENRYVDGNYFQGLERVVD</sequence>
<evidence type="ECO:0000313" key="2">
    <source>
        <dbReference type="Proteomes" id="UP001501175"/>
    </source>
</evidence>
<gene>
    <name evidence="1" type="ORF">GCM10023189_41070</name>
</gene>
<comment type="caution">
    <text evidence="1">The sequence shown here is derived from an EMBL/GenBank/DDBJ whole genome shotgun (WGS) entry which is preliminary data.</text>
</comment>
<dbReference type="Proteomes" id="UP001501175">
    <property type="component" value="Unassembled WGS sequence"/>
</dbReference>
<dbReference type="EMBL" id="BAABHD010000073">
    <property type="protein sequence ID" value="GAA4463253.1"/>
    <property type="molecule type" value="Genomic_DNA"/>
</dbReference>
<reference evidence="2" key="1">
    <citation type="journal article" date="2019" name="Int. J. Syst. Evol. Microbiol.">
        <title>The Global Catalogue of Microorganisms (GCM) 10K type strain sequencing project: providing services to taxonomists for standard genome sequencing and annotation.</title>
        <authorList>
            <consortium name="The Broad Institute Genomics Platform"/>
            <consortium name="The Broad Institute Genome Sequencing Center for Infectious Disease"/>
            <person name="Wu L."/>
            <person name="Ma J."/>
        </authorList>
    </citation>
    <scope>NUCLEOTIDE SEQUENCE [LARGE SCALE GENOMIC DNA]</scope>
    <source>
        <strain evidence="2">JCM 17927</strain>
    </source>
</reference>
<keyword evidence="2" id="KW-1185">Reference proteome</keyword>
<accession>A0ABP8N8T4</accession>
<organism evidence="1 2">
    <name type="scientific">Nibrella saemangeumensis</name>
    <dbReference type="NCBI Taxonomy" id="1084526"/>
    <lineage>
        <taxon>Bacteria</taxon>
        <taxon>Pseudomonadati</taxon>
        <taxon>Bacteroidota</taxon>
        <taxon>Cytophagia</taxon>
        <taxon>Cytophagales</taxon>
        <taxon>Spirosomataceae</taxon>
        <taxon>Nibrella</taxon>
    </lineage>
</organism>
<protein>
    <submittedName>
        <fullName evidence="1">Uncharacterized protein</fullName>
    </submittedName>
</protein>
<proteinExistence type="predicted"/>
<name>A0ABP8N8T4_9BACT</name>